<proteinExistence type="predicted"/>
<dbReference type="EMBL" id="AP008984">
    <property type="protein sequence ID" value="BAF48979.1"/>
    <property type="molecule type" value="Genomic_DNA"/>
</dbReference>
<organism evidence="3 5">
    <name type="scientific">Cyprinid herpesvirus 3</name>
    <name type="common">CyHV-3</name>
    <dbReference type="NCBI Taxonomy" id="180230"/>
    <lineage>
        <taxon>Viruses</taxon>
        <taxon>Duplodnaviria</taxon>
        <taxon>Heunggongvirae</taxon>
        <taxon>Peploviricota</taxon>
        <taxon>Herviviricetes</taxon>
        <taxon>Herpesvirales</taxon>
        <taxon>Alloherpesviridae</taxon>
        <taxon>Cyvirus</taxon>
        <taxon>Cyvirus cyprinidallo3</taxon>
    </lineage>
</organism>
<evidence type="ECO:0000256" key="2">
    <source>
        <dbReference type="SAM" id="Phobius"/>
    </source>
</evidence>
<feature type="compositionally biased region" description="Polar residues" evidence="1">
    <location>
        <begin position="391"/>
        <end position="403"/>
    </location>
</feature>
<evidence type="ECO:0000256" key="1">
    <source>
        <dbReference type="SAM" id="MobiDB-lite"/>
    </source>
</evidence>
<protein>
    <submittedName>
        <fullName evidence="3">Uncharacterized protein</fullName>
    </submittedName>
</protein>
<feature type="compositionally biased region" description="Low complexity" evidence="1">
    <location>
        <begin position="412"/>
        <end position="427"/>
    </location>
</feature>
<feature type="transmembrane region" description="Helical" evidence="2">
    <location>
        <begin position="77"/>
        <end position="95"/>
    </location>
</feature>
<feature type="region of interest" description="Disordered" evidence="1">
    <location>
        <begin position="1"/>
        <end position="32"/>
    </location>
</feature>
<keyword evidence="2" id="KW-0812">Transmembrane</keyword>
<reference evidence="3 5" key="1">
    <citation type="journal article" date="2007" name="J. Virol.">
        <title>Genome sequences of three koi herpesvirus isolates representing the expanding distribution of an emerging disease threatening koi and common carp worldwide.</title>
        <authorList>
            <person name="Aoki T."/>
            <person name="Hirono I."/>
            <person name="Kurokawa K."/>
            <person name="Fukuda H."/>
            <person name="Nahary R."/>
            <person name="Eldar A."/>
            <person name="Davison A.J."/>
            <person name="Waltzek T.B."/>
            <person name="Bercovier H."/>
            <person name="Hedrick R.P."/>
        </authorList>
    </citation>
    <scope>NUCLEOTIDE SEQUENCE [LARGE SCALE GENOMIC DNA]</scope>
    <source>
        <strain evidence="3">TUMST1</strain>
    </source>
</reference>
<evidence type="ECO:0000313" key="3">
    <source>
        <dbReference type="EMBL" id="BAF48810.1"/>
    </source>
</evidence>
<keyword evidence="2" id="KW-0472">Membrane</keyword>
<gene>
    <name evidence="3" type="ORF">KHVJ006</name>
    <name evidence="4" type="ORF">KHVJ175</name>
</gene>
<keyword evidence="2" id="KW-1133">Transmembrane helix</keyword>
<evidence type="ECO:0000313" key="5">
    <source>
        <dbReference type="Proteomes" id="UP000169752"/>
    </source>
</evidence>
<dbReference type="EMBL" id="AP008984">
    <property type="protein sequence ID" value="BAF48810.1"/>
    <property type="molecule type" value="Genomic_DNA"/>
</dbReference>
<dbReference type="Proteomes" id="UP000169752">
    <property type="component" value="Segment"/>
</dbReference>
<sequence>MPATFGRRPDGDDQVYLEEDTDDGGFSGRAPAPPQVALALDLDFRDRLTQFPHHSAAVRGGLRGCLGKVLSISRGRLLMGVVGLGLLLAFIVFMVEKTDSRLLDEAKCPDQARVYYPLRTHRRKFSFMFCCHCCALKQPHICYEDMFKWLDHWYNDTLSQEEQMGFAQHVWAAGVVRGHLERKAAPLSQQDQDSWPQNLRQMVKRTRWVEWLVGEHYAKSLNHTLAGTEDYEHLSKHTIFDDSEQLRPINSTHNGTAKTYKLETLVVDNVYAADELVAFMVESGHAQDTTMFRMAFNQYYGAYNVYDELFHKALDLAGVVDSVAYMPSAAEVLIEAAMDEAFSYNPDEEDARLNASRANATSNSTLMNGTCSLEQLCKAYDVAATTMPSPSALLSTSDVTTPSIRPRTSDVTAPSSRTSHTTPPSGTHDGSTVWTVGNITMTANGTSAG</sequence>
<accession>A4FTA5</accession>
<feature type="region of interest" description="Disordered" evidence="1">
    <location>
        <begin position="391"/>
        <end position="433"/>
    </location>
</feature>
<feature type="compositionally biased region" description="Acidic residues" evidence="1">
    <location>
        <begin position="12"/>
        <end position="23"/>
    </location>
</feature>
<name>A4FTA5_CYHV3</name>
<evidence type="ECO:0000313" key="4">
    <source>
        <dbReference type="EMBL" id="BAF48979.1"/>
    </source>
</evidence>